<feature type="compositionally biased region" description="Polar residues" evidence="1">
    <location>
        <begin position="28"/>
        <end position="53"/>
    </location>
</feature>
<feature type="compositionally biased region" description="Polar residues" evidence="1">
    <location>
        <begin position="171"/>
        <end position="185"/>
    </location>
</feature>
<organism evidence="2 3">
    <name type="scientific">Panagrolaimus superbus</name>
    <dbReference type="NCBI Taxonomy" id="310955"/>
    <lineage>
        <taxon>Eukaryota</taxon>
        <taxon>Metazoa</taxon>
        <taxon>Ecdysozoa</taxon>
        <taxon>Nematoda</taxon>
        <taxon>Chromadorea</taxon>
        <taxon>Rhabditida</taxon>
        <taxon>Tylenchina</taxon>
        <taxon>Panagrolaimomorpha</taxon>
        <taxon>Panagrolaimoidea</taxon>
        <taxon>Panagrolaimidae</taxon>
        <taxon>Panagrolaimus</taxon>
    </lineage>
</organism>
<feature type="compositionally biased region" description="Low complexity" evidence="1">
    <location>
        <begin position="135"/>
        <end position="163"/>
    </location>
</feature>
<dbReference type="WBParaSite" id="PSU_v2.g14477.t1">
    <property type="protein sequence ID" value="PSU_v2.g14477.t1"/>
    <property type="gene ID" value="PSU_v2.g14477"/>
</dbReference>
<accession>A0A914Y5G1</accession>
<name>A0A914Y5G1_9BILA</name>
<feature type="region of interest" description="Disordered" evidence="1">
    <location>
        <begin position="248"/>
        <end position="269"/>
    </location>
</feature>
<protein>
    <submittedName>
        <fullName evidence="3">Uncharacterized protein</fullName>
    </submittedName>
</protein>
<reference evidence="3" key="1">
    <citation type="submission" date="2022-11" db="UniProtKB">
        <authorList>
            <consortium name="WormBaseParasite"/>
        </authorList>
    </citation>
    <scope>IDENTIFICATION</scope>
</reference>
<dbReference type="AlphaFoldDB" id="A0A914Y5G1"/>
<proteinExistence type="predicted"/>
<dbReference type="Proteomes" id="UP000887577">
    <property type="component" value="Unplaced"/>
</dbReference>
<feature type="compositionally biased region" description="Low complexity" evidence="1">
    <location>
        <begin position="214"/>
        <end position="229"/>
    </location>
</feature>
<feature type="region of interest" description="Disordered" evidence="1">
    <location>
        <begin position="210"/>
        <end position="229"/>
    </location>
</feature>
<sequence length="378" mass="39958">MQSTSTSNIPQLINNCSNSGGNGNNGNDKTAPSTPSAVRNRRTLSGSGQTISQHTRDRLKNMIATKKQKQQRLGSSGSSSGSQTNLTQSSTTPSTNGHSQAATAAAAASSSMTSSAGTGSLTWIPPNNSNEPNFIQQLAAAAIQQSSRHHTSSAASSSGGASHFEPYPLPSSANHHQHQQQGQMSEFQLRKVNSEPNLKMRLRARLLNKGSSPVTQQQQQQQQASATSQTSSSAAAAVAAVASITGNPFLPPQPSSSASATSQHRHLQRCDSDSLQFDTFLGSPIETPLAPSVSTTQLPFPANLMIPSPSLPNLCNGFDQLQLDYTNLMLQSAFTSFLSMPSLLKNQLITNSIVDPQQGNDEASSSKFLLDPFRVVVQ</sequence>
<feature type="region of interest" description="Disordered" evidence="1">
    <location>
        <begin position="1"/>
        <end position="185"/>
    </location>
</feature>
<evidence type="ECO:0000256" key="1">
    <source>
        <dbReference type="SAM" id="MobiDB-lite"/>
    </source>
</evidence>
<feature type="compositionally biased region" description="Low complexity" evidence="1">
    <location>
        <begin position="73"/>
        <end position="120"/>
    </location>
</feature>
<evidence type="ECO:0000313" key="3">
    <source>
        <dbReference type="WBParaSite" id="PSU_v2.g14477.t1"/>
    </source>
</evidence>
<keyword evidence="2" id="KW-1185">Reference proteome</keyword>
<feature type="compositionally biased region" description="Polar residues" evidence="1">
    <location>
        <begin position="1"/>
        <end position="13"/>
    </location>
</feature>
<feature type="compositionally biased region" description="Polar residues" evidence="1">
    <location>
        <begin position="125"/>
        <end position="134"/>
    </location>
</feature>
<evidence type="ECO:0000313" key="2">
    <source>
        <dbReference type="Proteomes" id="UP000887577"/>
    </source>
</evidence>